<dbReference type="Proteomes" id="UP000595894">
    <property type="component" value="Chromosome"/>
</dbReference>
<organism evidence="1 2">
    <name type="scientific">Sphingomonas aliaeris</name>
    <dbReference type="NCBI Taxonomy" id="2759526"/>
    <lineage>
        <taxon>Bacteria</taxon>
        <taxon>Pseudomonadati</taxon>
        <taxon>Pseudomonadota</taxon>
        <taxon>Alphaproteobacteria</taxon>
        <taxon>Sphingomonadales</taxon>
        <taxon>Sphingomonadaceae</taxon>
        <taxon>Sphingomonas</taxon>
    </lineage>
</organism>
<reference evidence="2" key="1">
    <citation type="submission" date="2020-09" db="EMBL/GenBank/DDBJ databases">
        <title>Sphingomonas sp., a new species isolated from pork steak.</title>
        <authorList>
            <person name="Heidler von Heilborn D."/>
        </authorList>
    </citation>
    <scope>NUCLEOTIDE SEQUENCE [LARGE SCALE GENOMIC DNA]</scope>
</reference>
<sequence length="69" mass="7790">MIKVDLRVPAASTEQPGDHLDYLERRHRQSLVLAHASRDDAVKSIHHEMALNFADEIAAYRALRIAPSD</sequence>
<gene>
    <name evidence="1" type="ORF">H5J25_01885</name>
</gene>
<dbReference type="AlphaFoldDB" id="A0A974NVB8"/>
<keyword evidence="2" id="KW-1185">Reference proteome</keyword>
<evidence type="ECO:0000313" key="2">
    <source>
        <dbReference type="Proteomes" id="UP000595894"/>
    </source>
</evidence>
<dbReference type="RefSeq" id="WP_202094177.1">
    <property type="nucleotide sequence ID" value="NZ_CP061035.1"/>
</dbReference>
<evidence type="ECO:0000313" key="1">
    <source>
        <dbReference type="EMBL" id="QQV77581.1"/>
    </source>
</evidence>
<accession>A0A974NVB8</accession>
<dbReference type="KEGG" id="sari:H5J25_01885"/>
<proteinExistence type="predicted"/>
<name>A0A974NVB8_9SPHN</name>
<dbReference type="EMBL" id="CP061035">
    <property type="protein sequence ID" value="QQV77581.1"/>
    <property type="molecule type" value="Genomic_DNA"/>
</dbReference>
<protein>
    <submittedName>
        <fullName evidence="1">Uncharacterized protein</fullName>
    </submittedName>
</protein>